<dbReference type="SUPFAM" id="SSF48403">
    <property type="entry name" value="Ankyrin repeat"/>
    <property type="match status" value="1"/>
</dbReference>
<dbReference type="Pfam" id="PF13637">
    <property type="entry name" value="Ank_4"/>
    <property type="match status" value="1"/>
</dbReference>
<accession>A0A117E324</accession>
<dbReference type="InterPro" id="IPR036770">
    <property type="entry name" value="Ankyrin_rpt-contain_sf"/>
</dbReference>
<dbReference type="AlphaFoldDB" id="A0A117E324"/>
<dbReference type="VEuPathDB" id="FungiDB:ASPNIDRAFT2_1150369"/>
<dbReference type="Gene3D" id="1.25.40.20">
    <property type="entry name" value="Ankyrin repeat-containing domain"/>
    <property type="match status" value="2"/>
</dbReference>
<feature type="repeat" description="ANK" evidence="3">
    <location>
        <begin position="197"/>
        <end position="229"/>
    </location>
</feature>
<dbReference type="InterPro" id="IPR002110">
    <property type="entry name" value="Ankyrin_rpt"/>
</dbReference>
<evidence type="ECO:0000256" key="3">
    <source>
        <dbReference type="PROSITE-ProRule" id="PRU00023"/>
    </source>
</evidence>
<name>A0A117E324_ASPNG</name>
<dbReference type="PROSITE" id="PS50297">
    <property type="entry name" value="ANK_REP_REGION"/>
    <property type="match status" value="3"/>
</dbReference>
<organism evidence="4 5">
    <name type="scientific">Aspergillus niger</name>
    <dbReference type="NCBI Taxonomy" id="5061"/>
    <lineage>
        <taxon>Eukaryota</taxon>
        <taxon>Fungi</taxon>
        <taxon>Dikarya</taxon>
        <taxon>Ascomycota</taxon>
        <taxon>Pezizomycotina</taxon>
        <taxon>Eurotiomycetes</taxon>
        <taxon>Eurotiomycetidae</taxon>
        <taxon>Eurotiales</taxon>
        <taxon>Aspergillaceae</taxon>
        <taxon>Aspergillus</taxon>
        <taxon>Aspergillus subgen. Circumdati</taxon>
    </lineage>
</organism>
<sequence length="320" mass="34995">MNRPNIHPMGVGLLELPTELLLYIADYLPSQGDLNALIQTNRQLYHMLQACLYHHNVKYHQSIALLWAAARNRADMMQSILAIPGCNPNIRCPSSFQTSLIIAARHVHAEVVRLLLDSSSVDVNAQDDNGDTALAAAASAGYIVIVRLLLRDARVDVNREDWDGRTPLAQAAIAGSTEAVRLLLDIEAIEPDAPDSENWTPLAFAAAAGHIEIVRCLLQLPSRVNANVRDWDGATPLMWAARRGAAAAVELLLSCEDVDVRIRDEEGRTALMWAVATGHRELVPLFDAYAGDKSGRVDELGDGFCGQQENHCKSLVPQNC</sequence>
<keyword evidence="1" id="KW-0677">Repeat</keyword>
<evidence type="ECO:0000256" key="1">
    <source>
        <dbReference type="ARBA" id="ARBA00022737"/>
    </source>
</evidence>
<keyword evidence="2 3" id="KW-0040">ANK repeat</keyword>
<dbReference type="EMBL" id="BCMY01000021">
    <property type="protein sequence ID" value="GAQ46503.1"/>
    <property type="molecule type" value="Genomic_DNA"/>
</dbReference>
<dbReference type="Pfam" id="PF12796">
    <property type="entry name" value="Ank_2"/>
    <property type="match status" value="2"/>
</dbReference>
<proteinExistence type="predicted"/>
<evidence type="ECO:0000313" key="4">
    <source>
        <dbReference type="EMBL" id="GAQ46503.1"/>
    </source>
</evidence>
<dbReference type="Proteomes" id="UP000068243">
    <property type="component" value="Unassembled WGS sequence"/>
</dbReference>
<evidence type="ECO:0000313" key="5">
    <source>
        <dbReference type="Proteomes" id="UP000068243"/>
    </source>
</evidence>
<dbReference type="GO" id="GO:0005634">
    <property type="term" value="C:nucleus"/>
    <property type="evidence" value="ECO:0007669"/>
    <property type="project" value="TreeGrafter"/>
</dbReference>
<protein>
    <submittedName>
        <fullName evidence="4">Similar to Ankyrin repeat domain-containing protein 50</fullName>
    </submittedName>
</protein>
<comment type="caution">
    <text evidence="4">The sequence shown here is derived from an EMBL/GenBank/DDBJ whole genome shotgun (WGS) entry which is preliminary data.</text>
</comment>
<reference evidence="5" key="1">
    <citation type="journal article" date="2016" name="Genome Announc.">
        <title>Draft genome sequence of Aspergillus niger strain An76.</title>
        <authorList>
            <person name="Gong W."/>
            <person name="Cheng Z."/>
            <person name="Zhang H."/>
            <person name="Liu L."/>
            <person name="Gao P."/>
            <person name="Wang L."/>
        </authorList>
    </citation>
    <scope>NUCLEOTIDE SEQUENCE [LARGE SCALE GENOMIC DNA]</scope>
    <source>
        <strain evidence="5">An76</strain>
    </source>
</reference>
<feature type="repeat" description="ANK" evidence="3">
    <location>
        <begin position="232"/>
        <end position="254"/>
    </location>
</feature>
<dbReference type="VEuPathDB" id="FungiDB:ATCC64974_71340"/>
<dbReference type="VEuPathDB" id="FungiDB:M747DRAFT_350590"/>
<gene>
    <name evidence="4" type="ORF">ABL_09164</name>
</gene>
<evidence type="ECO:0000256" key="2">
    <source>
        <dbReference type="ARBA" id="ARBA00023043"/>
    </source>
</evidence>
<dbReference type="VEuPathDB" id="FungiDB:An12g01660"/>
<dbReference type="PROSITE" id="PS50088">
    <property type="entry name" value="ANK_REPEAT"/>
    <property type="match status" value="3"/>
</dbReference>
<dbReference type="PANTHER" id="PTHR24124:SF14">
    <property type="entry name" value="CHROMOSOME UNDETERMINED SCAFFOLD_25, WHOLE GENOME SHOTGUN SEQUENCE"/>
    <property type="match status" value="1"/>
</dbReference>
<feature type="repeat" description="ANK" evidence="3">
    <location>
        <begin position="163"/>
        <end position="185"/>
    </location>
</feature>
<dbReference type="PANTHER" id="PTHR24124">
    <property type="entry name" value="ANKYRIN REPEAT FAMILY A"/>
    <property type="match status" value="1"/>
</dbReference>
<dbReference type="OMA" id="ESSALWW"/>
<dbReference type="OrthoDB" id="20872at2759"/>
<dbReference type="SMART" id="SM00248">
    <property type="entry name" value="ANK"/>
    <property type="match status" value="7"/>
</dbReference>
<dbReference type="GO" id="GO:0010468">
    <property type="term" value="P:regulation of gene expression"/>
    <property type="evidence" value="ECO:0007669"/>
    <property type="project" value="TreeGrafter"/>
</dbReference>